<dbReference type="EMBL" id="BLAB01000001">
    <property type="protein sequence ID" value="GER93502.1"/>
    <property type="molecule type" value="Genomic_DNA"/>
</dbReference>
<name>A0A5J4L2L3_9ZZZZ</name>
<accession>A0A5J4L2L3</accession>
<gene>
    <name evidence="1" type="ORF">A45J_1246</name>
</gene>
<dbReference type="AlphaFoldDB" id="A0A5J4L2L3"/>
<sequence length="57" mass="6364">MLILSICFRIPDCRTGRPTDTLSLELSLDLRESSSGSLLFDAFSKTQAILEKRAAIY</sequence>
<organism evidence="1">
    <name type="scientific">hot springs metagenome</name>
    <dbReference type="NCBI Taxonomy" id="433727"/>
    <lineage>
        <taxon>unclassified sequences</taxon>
        <taxon>metagenomes</taxon>
        <taxon>ecological metagenomes</taxon>
    </lineage>
</organism>
<reference evidence="1" key="1">
    <citation type="submission" date="2019-10" db="EMBL/GenBank/DDBJ databases">
        <title>Metagenomic sequencing of thiosulfate-disproportionating enrichment culture.</title>
        <authorList>
            <person name="Umezawa K."/>
            <person name="Kojima H."/>
            <person name="Fukui M."/>
        </authorList>
    </citation>
    <scope>NUCLEOTIDE SEQUENCE</scope>
    <source>
        <strain evidence="1">45J</strain>
    </source>
</reference>
<protein>
    <submittedName>
        <fullName evidence="1">Uncharacterized protein</fullName>
    </submittedName>
</protein>
<proteinExistence type="predicted"/>
<evidence type="ECO:0000313" key="1">
    <source>
        <dbReference type="EMBL" id="GER93502.1"/>
    </source>
</evidence>
<comment type="caution">
    <text evidence="1">The sequence shown here is derived from an EMBL/GenBank/DDBJ whole genome shotgun (WGS) entry which is preliminary data.</text>
</comment>